<reference evidence="3 4" key="1">
    <citation type="submission" date="2013-01" db="EMBL/GenBank/DDBJ databases">
        <title>The Genome Sequence of Clostridium clostridioforme 90A8.</title>
        <authorList>
            <consortium name="The Broad Institute Genome Sequencing Platform"/>
            <person name="Earl A."/>
            <person name="Ward D."/>
            <person name="Feldgarden M."/>
            <person name="Gevers D."/>
            <person name="Courvalin P."/>
            <person name="Lambert T."/>
            <person name="Walker B."/>
            <person name="Young S.K."/>
            <person name="Zeng Q."/>
            <person name="Gargeya S."/>
            <person name="Fitzgerald M."/>
            <person name="Haas B."/>
            <person name="Abouelleil A."/>
            <person name="Alvarado L."/>
            <person name="Arachchi H.M."/>
            <person name="Berlin A.M."/>
            <person name="Chapman S.B."/>
            <person name="Dewar J."/>
            <person name="Goldberg J."/>
            <person name="Griggs A."/>
            <person name="Gujja S."/>
            <person name="Hansen M."/>
            <person name="Howarth C."/>
            <person name="Imamovic A."/>
            <person name="Larimer J."/>
            <person name="McCowan C."/>
            <person name="Murphy C."/>
            <person name="Neiman D."/>
            <person name="Pearson M."/>
            <person name="Priest M."/>
            <person name="Roberts A."/>
            <person name="Saif S."/>
            <person name="Shea T."/>
            <person name="Sisk P."/>
            <person name="Sykes S."/>
            <person name="Wortman J."/>
            <person name="Nusbaum C."/>
            <person name="Birren B."/>
        </authorList>
    </citation>
    <scope>NUCLEOTIDE SEQUENCE [LARGE SCALE GENOMIC DNA]</scope>
    <source>
        <strain evidence="3 4">90A8</strain>
    </source>
</reference>
<feature type="transmembrane region" description="Helical" evidence="1">
    <location>
        <begin position="354"/>
        <end position="376"/>
    </location>
</feature>
<proteinExistence type="predicted"/>
<dbReference type="PATRIC" id="fig|999408.3.peg.2603"/>
<feature type="transmembrane region" description="Helical" evidence="1">
    <location>
        <begin position="388"/>
        <end position="405"/>
    </location>
</feature>
<dbReference type="InterPro" id="IPR002823">
    <property type="entry name" value="DUF112_TM"/>
</dbReference>
<keyword evidence="1" id="KW-0812">Transmembrane</keyword>
<feature type="transmembrane region" description="Helical" evidence="1">
    <location>
        <begin position="417"/>
        <end position="443"/>
    </location>
</feature>
<evidence type="ECO:0000313" key="3">
    <source>
        <dbReference type="EMBL" id="ENZ13999.1"/>
    </source>
</evidence>
<dbReference type="PANTHER" id="PTHR35342">
    <property type="entry name" value="TRICARBOXYLIC TRANSPORT PROTEIN"/>
    <property type="match status" value="1"/>
</dbReference>
<accession>A0A0E2HP74</accession>
<dbReference type="Proteomes" id="UP000013085">
    <property type="component" value="Unassembled WGS sequence"/>
</dbReference>
<evidence type="ECO:0000256" key="1">
    <source>
        <dbReference type="SAM" id="Phobius"/>
    </source>
</evidence>
<evidence type="ECO:0000313" key="4">
    <source>
        <dbReference type="Proteomes" id="UP000013085"/>
    </source>
</evidence>
<feature type="transmembrane region" description="Helical" evidence="1">
    <location>
        <begin position="197"/>
        <end position="218"/>
    </location>
</feature>
<evidence type="ECO:0000259" key="2">
    <source>
        <dbReference type="Pfam" id="PF01970"/>
    </source>
</evidence>
<dbReference type="PANTHER" id="PTHR35342:SF5">
    <property type="entry name" value="TRICARBOXYLIC TRANSPORT PROTEIN"/>
    <property type="match status" value="1"/>
</dbReference>
<dbReference type="AlphaFoldDB" id="A0A0E2HP74"/>
<protein>
    <recommendedName>
        <fullName evidence="2">DUF112 domain-containing protein</fullName>
    </recommendedName>
</protein>
<dbReference type="HOGENOM" id="CLU_022936_2_0_9"/>
<dbReference type="RefSeq" id="WP_002585489.1">
    <property type="nucleotide sequence ID" value="NZ_KB851020.1"/>
</dbReference>
<gene>
    <name evidence="3" type="ORF">HMPREF1090_02414</name>
</gene>
<feature type="transmembrane region" description="Helical" evidence="1">
    <location>
        <begin position="20"/>
        <end position="46"/>
    </location>
</feature>
<dbReference type="EMBL" id="AGYR01000027">
    <property type="protein sequence ID" value="ENZ13999.1"/>
    <property type="molecule type" value="Genomic_DNA"/>
</dbReference>
<keyword evidence="1" id="KW-1133">Transmembrane helix</keyword>
<name>A0A0E2HP74_9FIRM</name>
<organism evidence="3 4">
    <name type="scientific">[Clostridium] clostridioforme 90A8</name>
    <dbReference type="NCBI Taxonomy" id="999408"/>
    <lineage>
        <taxon>Bacteria</taxon>
        <taxon>Bacillati</taxon>
        <taxon>Bacillota</taxon>
        <taxon>Clostridia</taxon>
        <taxon>Lachnospirales</taxon>
        <taxon>Lachnospiraceae</taxon>
        <taxon>Enterocloster</taxon>
    </lineage>
</organism>
<dbReference type="Pfam" id="PF01970">
    <property type="entry name" value="TctA"/>
    <property type="match status" value="1"/>
</dbReference>
<dbReference type="GeneID" id="57963080"/>
<feature type="transmembrane region" description="Helical" evidence="1">
    <location>
        <begin position="58"/>
        <end position="80"/>
    </location>
</feature>
<sequence>MMEFLPYIAGQITQPFNLVLMFGATVIGLIFGAIPGLSGTLAVMLFMPLTYTMNASRAVVFLIALWVGGCSGAFIGSVLLGIPGSASAVATCFDGYPMAQAGKAGKALAIGMVASFLGTFFSAILGALLSQKIADIAFALGPWEYFSLCFVAITMVLAISKGNMFKGLASASVGLLFASVGYSPIDAEPRFVFGNMYLMSGLGMTIVLIGIFGVARIVEEYGKGFGALPDVDTKSIKGLGITLKEIKAQFVNIVRSFGIGLGIGFLPGMGSGLSNLVAYSSAKNGSRTPEMFGKGCPDGIWASEVSNNAAIGGSMIPMAALGIPGDSTTALLIGALTIHGLEMGPMVFKNSGNVVYLMFATVMVCAVLILILQALGMRVFPLILKVPYHYMYPALIIISFVSAYVDSGSLYKCGMMLVFVVIGLMMSYGGLPTAPLILAFILGPTLESNMLKAFQYSGSAAAFFTRPISCVLMLIGIGCVFSPMFCALPAKTKNNKQKEAN</sequence>
<feature type="transmembrane region" description="Helical" evidence="1">
    <location>
        <begin position="107"/>
        <end position="129"/>
    </location>
</feature>
<keyword evidence="1" id="KW-0472">Membrane</keyword>
<feature type="transmembrane region" description="Helical" evidence="1">
    <location>
        <begin position="136"/>
        <end position="159"/>
    </location>
</feature>
<feature type="transmembrane region" description="Helical" evidence="1">
    <location>
        <begin position="257"/>
        <end position="278"/>
    </location>
</feature>
<comment type="caution">
    <text evidence="3">The sequence shown here is derived from an EMBL/GenBank/DDBJ whole genome shotgun (WGS) entry which is preliminary data.</text>
</comment>
<feature type="domain" description="DUF112" evidence="2">
    <location>
        <begin position="18"/>
        <end position="438"/>
    </location>
</feature>
<feature type="transmembrane region" description="Helical" evidence="1">
    <location>
        <begin position="463"/>
        <end position="488"/>
    </location>
</feature>